<evidence type="ECO:0000256" key="6">
    <source>
        <dbReference type="ARBA" id="ARBA00023002"/>
    </source>
</evidence>
<gene>
    <name evidence="11" type="ORF">EDD18DRAFT_1155416</name>
</gene>
<dbReference type="PANTHER" id="PTHR46300:SF7">
    <property type="entry name" value="P450, PUTATIVE (EUROFUNG)-RELATED"/>
    <property type="match status" value="1"/>
</dbReference>
<reference evidence="11" key="1">
    <citation type="submission" date="2023-06" db="EMBL/GenBank/DDBJ databases">
        <authorList>
            <consortium name="Lawrence Berkeley National Laboratory"/>
            <person name="Ahrendt S."/>
            <person name="Sahu N."/>
            <person name="Indic B."/>
            <person name="Wong-Bajracharya J."/>
            <person name="Merenyi Z."/>
            <person name="Ke H.-M."/>
            <person name="Monk M."/>
            <person name="Kocsube S."/>
            <person name="Drula E."/>
            <person name="Lipzen A."/>
            <person name="Balint B."/>
            <person name="Henrissat B."/>
            <person name="Andreopoulos B."/>
            <person name="Martin F.M."/>
            <person name="Harder C.B."/>
            <person name="Rigling D."/>
            <person name="Ford K.L."/>
            <person name="Foster G.D."/>
            <person name="Pangilinan J."/>
            <person name="Papanicolaou A."/>
            <person name="Barry K."/>
            <person name="LaButti K."/>
            <person name="Viragh M."/>
            <person name="Koriabine M."/>
            <person name="Yan M."/>
            <person name="Riley R."/>
            <person name="Champramary S."/>
            <person name="Plett K.L."/>
            <person name="Tsai I.J."/>
            <person name="Slot J."/>
            <person name="Sipos G."/>
            <person name="Plett J."/>
            <person name="Nagy L.G."/>
            <person name="Grigoriev I.V."/>
        </authorList>
    </citation>
    <scope>NUCLEOTIDE SEQUENCE</scope>
    <source>
        <strain evidence="11">HWK02</strain>
    </source>
</reference>
<dbReference type="InterPro" id="IPR050364">
    <property type="entry name" value="Cytochrome_P450_fung"/>
</dbReference>
<keyword evidence="8" id="KW-0503">Monooxygenase</keyword>
<protein>
    <submittedName>
        <fullName evidence="11">Cytochrome P450</fullName>
    </submittedName>
</protein>
<evidence type="ECO:0000256" key="8">
    <source>
        <dbReference type="ARBA" id="ARBA00023033"/>
    </source>
</evidence>
<dbReference type="Gene3D" id="1.10.630.10">
    <property type="entry name" value="Cytochrome P450"/>
    <property type="match status" value="1"/>
</dbReference>
<dbReference type="Pfam" id="PF00067">
    <property type="entry name" value="p450"/>
    <property type="match status" value="1"/>
</dbReference>
<dbReference type="InterPro" id="IPR001128">
    <property type="entry name" value="Cyt_P450"/>
</dbReference>
<dbReference type="PANTHER" id="PTHR46300">
    <property type="entry name" value="P450, PUTATIVE (EUROFUNG)-RELATED-RELATED"/>
    <property type="match status" value="1"/>
</dbReference>
<evidence type="ECO:0000256" key="3">
    <source>
        <dbReference type="ARBA" id="ARBA00010617"/>
    </source>
</evidence>
<dbReference type="GO" id="GO:0020037">
    <property type="term" value="F:heme binding"/>
    <property type="evidence" value="ECO:0007669"/>
    <property type="project" value="InterPro"/>
</dbReference>
<sequence>MFQTLALIFCLAACIIFQRMRKTVPTPPSVGALHLQGQNEYRWKVYARHAKKLGPLISAPSMMGTSVVVINTKETALELLEKRGTAFACRPRWPMAELLGRQNNVGITYYGERLKKLRKALHKSLNPRTVSVSWGSLLDKNSLELCSSLAQSPEQWNDILESKIQELIVLFSYGHKPTAEYIKLAKTVIHQTGEAFQPGRWAVNFLPALKWVPAWFPGAGFQRWAQKSRRLFLEVTRQPFYHLKNEIMMGNACPMSFTQQNLESLPENHTTEDEDIIMFASGSLFSAGTETLTAVCLVFLALMASHPEVQERAFDEIQTKIGSKRLPNLQDRDALPFIDYIIQEVHRMYPAVPLVVHSNIQEERYGDYRIPKKAWVLVNTWAMLHDENVYVDPERFFPGRFEGSDPAPDPRVVTYGFGRRRCPGLHFADLYIYLLVSRIIMLFRILPATQEGESVLEFTAGLVAFPKAVACRLVPRNSSSDLLAKNE</sequence>
<evidence type="ECO:0000256" key="1">
    <source>
        <dbReference type="ARBA" id="ARBA00001971"/>
    </source>
</evidence>
<evidence type="ECO:0000256" key="7">
    <source>
        <dbReference type="ARBA" id="ARBA00023004"/>
    </source>
</evidence>
<dbReference type="SUPFAM" id="SSF48264">
    <property type="entry name" value="Cytochrome P450"/>
    <property type="match status" value="1"/>
</dbReference>
<dbReference type="GO" id="GO:0016705">
    <property type="term" value="F:oxidoreductase activity, acting on paired donors, with incorporation or reduction of molecular oxygen"/>
    <property type="evidence" value="ECO:0007669"/>
    <property type="project" value="InterPro"/>
</dbReference>
<keyword evidence="10" id="KW-0732">Signal</keyword>
<dbReference type="EMBL" id="JAUEPU010000010">
    <property type="protein sequence ID" value="KAK0499100.1"/>
    <property type="molecule type" value="Genomic_DNA"/>
</dbReference>
<dbReference type="InterPro" id="IPR036396">
    <property type="entry name" value="Cyt_P450_sf"/>
</dbReference>
<dbReference type="GO" id="GO:0005506">
    <property type="term" value="F:iron ion binding"/>
    <property type="evidence" value="ECO:0007669"/>
    <property type="project" value="InterPro"/>
</dbReference>
<keyword evidence="5 9" id="KW-0479">Metal-binding</keyword>
<evidence type="ECO:0000313" key="12">
    <source>
        <dbReference type="Proteomes" id="UP001175228"/>
    </source>
</evidence>
<keyword evidence="4 9" id="KW-0349">Heme</keyword>
<dbReference type="PRINTS" id="PR00463">
    <property type="entry name" value="EP450I"/>
</dbReference>
<keyword evidence="6" id="KW-0560">Oxidoreductase</keyword>
<dbReference type="AlphaFoldDB" id="A0AA39QBK2"/>
<keyword evidence="12" id="KW-1185">Reference proteome</keyword>
<comment type="similarity">
    <text evidence="3">Belongs to the cytochrome P450 family.</text>
</comment>
<accession>A0AA39QBK2</accession>
<name>A0AA39QBK2_9AGAR</name>
<proteinExistence type="inferred from homology"/>
<feature type="chain" id="PRO_5041337699" evidence="10">
    <location>
        <begin position="26"/>
        <end position="487"/>
    </location>
</feature>
<evidence type="ECO:0000256" key="10">
    <source>
        <dbReference type="SAM" id="SignalP"/>
    </source>
</evidence>
<evidence type="ECO:0000256" key="2">
    <source>
        <dbReference type="ARBA" id="ARBA00005179"/>
    </source>
</evidence>
<evidence type="ECO:0000256" key="9">
    <source>
        <dbReference type="PIRSR" id="PIRSR602401-1"/>
    </source>
</evidence>
<dbReference type="Proteomes" id="UP001175228">
    <property type="component" value="Unassembled WGS sequence"/>
</dbReference>
<comment type="pathway">
    <text evidence="2">Secondary metabolite biosynthesis.</text>
</comment>
<feature type="binding site" description="axial binding residue" evidence="9">
    <location>
        <position position="422"/>
    </location>
    <ligand>
        <name>heme</name>
        <dbReference type="ChEBI" id="CHEBI:30413"/>
    </ligand>
    <ligandPart>
        <name>Fe</name>
        <dbReference type="ChEBI" id="CHEBI:18248"/>
    </ligandPart>
</feature>
<keyword evidence="7 9" id="KW-0408">Iron</keyword>
<organism evidence="11 12">
    <name type="scientific">Armillaria luteobubalina</name>
    <dbReference type="NCBI Taxonomy" id="153913"/>
    <lineage>
        <taxon>Eukaryota</taxon>
        <taxon>Fungi</taxon>
        <taxon>Dikarya</taxon>
        <taxon>Basidiomycota</taxon>
        <taxon>Agaricomycotina</taxon>
        <taxon>Agaricomycetes</taxon>
        <taxon>Agaricomycetidae</taxon>
        <taxon>Agaricales</taxon>
        <taxon>Marasmiineae</taxon>
        <taxon>Physalacriaceae</taxon>
        <taxon>Armillaria</taxon>
    </lineage>
</organism>
<comment type="cofactor">
    <cofactor evidence="1 9">
        <name>heme</name>
        <dbReference type="ChEBI" id="CHEBI:30413"/>
    </cofactor>
</comment>
<evidence type="ECO:0000256" key="5">
    <source>
        <dbReference type="ARBA" id="ARBA00022723"/>
    </source>
</evidence>
<dbReference type="GO" id="GO:0004497">
    <property type="term" value="F:monooxygenase activity"/>
    <property type="evidence" value="ECO:0007669"/>
    <property type="project" value="UniProtKB-KW"/>
</dbReference>
<evidence type="ECO:0000313" key="11">
    <source>
        <dbReference type="EMBL" id="KAK0499100.1"/>
    </source>
</evidence>
<comment type="caution">
    <text evidence="11">The sequence shown here is derived from an EMBL/GenBank/DDBJ whole genome shotgun (WGS) entry which is preliminary data.</text>
</comment>
<evidence type="ECO:0000256" key="4">
    <source>
        <dbReference type="ARBA" id="ARBA00022617"/>
    </source>
</evidence>
<feature type="signal peptide" evidence="10">
    <location>
        <begin position="1"/>
        <end position="25"/>
    </location>
</feature>
<dbReference type="InterPro" id="IPR002401">
    <property type="entry name" value="Cyt_P450_E_grp-I"/>
</dbReference>